<dbReference type="InterPro" id="IPR041682">
    <property type="entry name" value="AAA_14"/>
</dbReference>
<organism evidence="2">
    <name type="scientific">Caldithrix abyssi</name>
    <dbReference type="NCBI Taxonomy" id="187145"/>
    <lineage>
        <taxon>Bacteria</taxon>
        <taxon>Pseudomonadati</taxon>
        <taxon>Calditrichota</taxon>
        <taxon>Calditrichia</taxon>
        <taxon>Calditrichales</taxon>
        <taxon>Calditrichaceae</taxon>
        <taxon>Caldithrix</taxon>
    </lineage>
</organism>
<evidence type="ECO:0000313" key="2">
    <source>
        <dbReference type="EMBL" id="HGY56568.1"/>
    </source>
</evidence>
<dbReference type="Pfam" id="PF13173">
    <property type="entry name" value="AAA_14"/>
    <property type="match status" value="1"/>
</dbReference>
<protein>
    <submittedName>
        <fullName evidence="2">ATP-binding protein</fullName>
    </submittedName>
</protein>
<dbReference type="Proteomes" id="UP000885779">
    <property type="component" value="Unassembled WGS sequence"/>
</dbReference>
<comment type="caution">
    <text evidence="2">The sequence shown here is derived from an EMBL/GenBank/DDBJ whole genome shotgun (WGS) entry which is preliminary data.</text>
</comment>
<gene>
    <name evidence="2" type="ORF">ENK44_12740</name>
</gene>
<keyword evidence="2" id="KW-0547">Nucleotide-binding</keyword>
<dbReference type="EMBL" id="DRQG01000116">
    <property type="protein sequence ID" value="HGY56568.1"/>
    <property type="molecule type" value="Genomic_DNA"/>
</dbReference>
<dbReference type="PANTHER" id="PTHR43566:SF2">
    <property type="entry name" value="DUF4143 DOMAIN-CONTAINING PROTEIN"/>
    <property type="match status" value="1"/>
</dbReference>
<proteinExistence type="predicted"/>
<accession>A0A7V4WW58</accession>
<keyword evidence="2" id="KW-0067">ATP-binding</keyword>
<feature type="domain" description="AAA" evidence="1">
    <location>
        <begin position="7"/>
        <end position="67"/>
    </location>
</feature>
<dbReference type="PANTHER" id="PTHR43566">
    <property type="entry name" value="CONSERVED PROTEIN"/>
    <property type="match status" value="1"/>
</dbReference>
<dbReference type="GO" id="GO:0005524">
    <property type="term" value="F:ATP binding"/>
    <property type="evidence" value="ECO:0007669"/>
    <property type="project" value="UniProtKB-KW"/>
</dbReference>
<name>A0A7V4WW58_CALAY</name>
<evidence type="ECO:0000259" key="1">
    <source>
        <dbReference type="Pfam" id="PF13173"/>
    </source>
</evidence>
<sequence>MLNFQGDEIQQIPHIFPILRALIDRNRRAGNYVILCSASPHLLKQSSETLAGRIVYKELSPFNLTEVIKNFDLTVHWFRGGFPPALLASDEENFRTWIRNFVQTYKVF</sequence>
<reference evidence="2" key="1">
    <citation type="journal article" date="2020" name="mSystems">
        <title>Genome- and Community-Level Interaction Insights into Carbon Utilization and Element Cycling Functions of Hydrothermarchaeota in Hydrothermal Sediment.</title>
        <authorList>
            <person name="Zhou Z."/>
            <person name="Liu Y."/>
            <person name="Xu W."/>
            <person name="Pan J."/>
            <person name="Luo Z.H."/>
            <person name="Li M."/>
        </authorList>
    </citation>
    <scope>NUCLEOTIDE SEQUENCE [LARGE SCALE GENOMIC DNA]</scope>
    <source>
        <strain evidence="2">HyVt-577</strain>
    </source>
</reference>
<dbReference type="AlphaFoldDB" id="A0A7V4WW58"/>